<dbReference type="OrthoDB" id="5729753at2"/>
<proteinExistence type="predicted"/>
<dbReference type="RefSeq" id="WP_097078998.1">
    <property type="nucleotide sequence ID" value="NZ_BAABHT010000009.1"/>
</dbReference>
<dbReference type="SUPFAM" id="SSF53474">
    <property type="entry name" value="alpha/beta-Hydrolases"/>
    <property type="match status" value="1"/>
</dbReference>
<dbReference type="InterPro" id="IPR050266">
    <property type="entry name" value="AB_hydrolase_sf"/>
</dbReference>
<dbReference type="PANTHER" id="PTHR43798">
    <property type="entry name" value="MONOACYLGLYCEROL LIPASE"/>
    <property type="match status" value="1"/>
</dbReference>
<dbReference type="AlphaFoldDB" id="A0A240EA21"/>
<dbReference type="Gene3D" id="3.40.50.1820">
    <property type="entry name" value="alpha/beta hydrolase"/>
    <property type="match status" value="1"/>
</dbReference>
<evidence type="ECO:0000313" key="2">
    <source>
        <dbReference type="EMBL" id="SNX44760.1"/>
    </source>
</evidence>
<dbReference type="GO" id="GO:0016020">
    <property type="term" value="C:membrane"/>
    <property type="evidence" value="ECO:0007669"/>
    <property type="project" value="TreeGrafter"/>
</dbReference>
<dbReference type="InterPro" id="IPR000073">
    <property type="entry name" value="AB_hydrolase_1"/>
</dbReference>
<dbReference type="Proteomes" id="UP000219042">
    <property type="component" value="Unassembled WGS sequence"/>
</dbReference>
<protein>
    <submittedName>
        <fullName evidence="2">Pimeloyl-ACP methyl ester carboxylesterase</fullName>
    </submittedName>
</protein>
<gene>
    <name evidence="2" type="ORF">SAMN05421731_104118</name>
</gene>
<evidence type="ECO:0000259" key="1">
    <source>
        <dbReference type="Pfam" id="PF12697"/>
    </source>
</evidence>
<dbReference type="EMBL" id="OANT01000004">
    <property type="protein sequence ID" value="SNX44760.1"/>
    <property type="molecule type" value="Genomic_DNA"/>
</dbReference>
<dbReference type="Pfam" id="PF12697">
    <property type="entry name" value="Abhydrolase_6"/>
    <property type="match status" value="1"/>
</dbReference>
<dbReference type="PANTHER" id="PTHR43798:SF33">
    <property type="entry name" value="HYDROLASE, PUTATIVE (AFU_ORTHOLOGUE AFUA_2G14860)-RELATED"/>
    <property type="match status" value="1"/>
</dbReference>
<organism evidence="2 3">
    <name type="scientific">Acinetobacter puyangensis</name>
    <dbReference type="NCBI Taxonomy" id="1096779"/>
    <lineage>
        <taxon>Bacteria</taxon>
        <taxon>Pseudomonadati</taxon>
        <taxon>Pseudomonadota</taxon>
        <taxon>Gammaproteobacteria</taxon>
        <taxon>Moraxellales</taxon>
        <taxon>Moraxellaceae</taxon>
        <taxon>Acinetobacter</taxon>
    </lineage>
</organism>
<keyword evidence="3" id="KW-1185">Reference proteome</keyword>
<reference evidence="3" key="1">
    <citation type="submission" date="2016-09" db="EMBL/GenBank/DDBJ databases">
        <authorList>
            <person name="Varghese N."/>
            <person name="Submissions S."/>
        </authorList>
    </citation>
    <scope>NUCLEOTIDE SEQUENCE [LARGE SCALE GENOMIC DNA]</scope>
    <source>
        <strain evidence="3">ANC 4466</strain>
    </source>
</reference>
<accession>A0A240EA21</accession>
<evidence type="ECO:0000313" key="3">
    <source>
        <dbReference type="Proteomes" id="UP000219042"/>
    </source>
</evidence>
<name>A0A240EA21_9GAMM</name>
<sequence length="264" mass="29765">MKPLIHFAHANGIPSQTYQKLFDALSDEFDIIYVPLIGTDPHYPVTDQWQLLVQQVIDSIETQAQGRQVIAVGHSLGSLLSFMASNLRPDLISQVIMLDPPLIMGKSSFAFHVAKLFSPKLVDKMTPAGLSSRRRDHWDSREQAASLLRTRGFFKGFNQQCFDDYICYGLTQDVQQGGVTLTIPKAVEVEIFRKNPSLWWLPQPKPKVPVHLVVGQESLFLKKKFPQQAQKKLGIPYTVVPGGHMFPLEYPLQTVEKIKSLIQG</sequence>
<dbReference type="InterPro" id="IPR029058">
    <property type="entry name" value="AB_hydrolase_fold"/>
</dbReference>
<feature type="domain" description="AB hydrolase-1" evidence="1">
    <location>
        <begin position="9"/>
        <end position="255"/>
    </location>
</feature>